<proteinExistence type="predicted"/>
<dbReference type="AlphaFoldDB" id="A0A9X8R0J6"/>
<accession>A0A9X8R0J6</accession>
<dbReference type="InterPro" id="IPR016167">
    <property type="entry name" value="FAD-bd_PCMH_sub1"/>
</dbReference>
<dbReference type="GO" id="GO:0016491">
    <property type="term" value="F:oxidoreductase activity"/>
    <property type="evidence" value="ECO:0007669"/>
    <property type="project" value="UniProtKB-KW"/>
</dbReference>
<evidence type="ECO:0000256" key="1">
    <source>
        <dbReference type="ARBA" id="ARBA00023002"/>
    </source>
</evidence>
<organism evidence="2 3">
    <name type="scientific">Streptomyces yunnanensis</name>
    <dbReference type="NCBI Taxonomy" id="156453"/>
    <lineage>
        <taxon>Bacteria</taxon>
        <taxon>Bacillati</taxon>
        <taxon>Actinomycetota</taxon>
        <taxon>Actinomycetes</taxon>
        <taxon>Kitasatosporales</taxon>
        <taxon>Streptomycetaceae</taxon>
        <taxon>Streptomyces</taxon>
    </lineage>
</organism>
<reference evidence="3" key="1">
    <citation type="submission" date="2016-11" db="EMBL/GenBank/DDBJ databases">
        <authorList>
            <person name="Jaros S."/>
            <person name="Januszkiewicz K."/>
            <person name="Wedrychowicz H."/>
        </authorList>
    </citation>
    <scope>NUCLEOTIDE SEQUENCE [LARGE SCALE GENOMIC DNA]</scope>
    <source>
        <strain evidence="3">CGMCC 4.3555</strain>
    </source>
</reference>
<name>A0A9X8R0J6_9ACTN</name>
<feature type="non-terminal residue" evidence="2">
    <location>
        <position position="52"/>
    </location>
</feature>
<keyword evidence="1" id="KW-0560">Oxidoreductase</keyword>
<comment type="caution">
    <text evidence="2">The sequence shown here is derived from an EMBL/GenBank/DDBJ whole genome shotgun (WGS) entry which is preliminary data.</text>
</comment>
<dbReference type="EMBL" id="FRBK01000049">
    <property type="protein sequence ID" value="SHN34799.1"/>
    <property type="molecule type" value="Genomic_DNA"/>
</dbReference>
<sequence>MTDSTKLAIEVEVLRERFNGELILPGDLSYDDRRTLYNAAHDKRPAVIALCS</sequence>
<evidence type="ECO:0000313" key="3">
    <source>
        <dbReference type="Proteomes" id="UP000184388"/>
    </source>
</evidence>
<gene>
    <name evidence="2" type="ORF">SAMN05216268_1491</name>
</gene>
<evidence type="ECO:0000313" key="2">
    <source>
        <dbReference type="EMBL" id="SHN34799.1"/>
    </source>
</evidence>
<dbReference type="Proteomes" id="UP000184388">
    <property type="component" value="Unassembled WGS sequence"/>
</dbReference>
<protein>
    <submittedName>
        <fullName evidence="2">Uncharacterized protein</fullName>
    </submittedName>
</protein>
<dbReference type="Gene3D" id="3.30.43.10">
    <property type="entry name" value="Uridine Diphospho-n-acetylenolpyruvylglucosamine Reductase, domain 2"/>
    <property type="match status" value="1"/>
</dbReference>